<evidence type="ECO:0000313" key="3">
    <source>
        <dbReference type="Proteomes" id="UP000245711"/>
    </source>
</evidence>
<dbReference type="EMBL" id="CP021354">
    <property type="protein sequence ID" value="AWK74189.1"/>
    <property type="molecule type" value="Genomic_DNA"/>
</dbReference>
<organism evidence="2 3">
    <name type="scientific">Rhodococcus oxybenzonivorans</name>
    <dbReference type="NCBI Taxonomy" id="1990687"/>
    <lineage>
        <taxon>Bacteria</taxon>
        <taxon>Bacillati</taxon>
        <taxon>Actinomycetota</taxon>
        <taxon>Actinomycetes</taxon>
        <taxon>Mycobacteriales</taxon>
        <taxon>Nocardiaceae</taxon>
        <taxon>Rhodococcus</taxon>
    </lineage>
</organism>
<gene>
    <name evidence="2" type="ORF">CBI38_24175</name>
</gene>
<dbReference type="OrthoDB" id="9771846at2"/>
<evidence type="ECO:0000313" key="2">
    <source>
        <dbReference type="EMBL" id="AWK74189.1"/>
    </source>
</evidence>
<dbReference type="Proteomes" id="UP000245711">
    <property type="component" value="Chromosome"/>
</dbReference>
<proteinExistence type="predicted"/>
<dbReference type="AlphaFoldDB" id="A0A2S2C013"/>
<evidence type="ECO:0000259" key="1">
    <source>
        <dbReference type="Pfam" id="PF04230"/>
    </source>
</evidence>
<keyword evidence="3" id="KW-1185">Reference proteome</keyword>
<dbReference type="PANTHER" id="PTHR36836">
    <property type="entry name" value="COLANIC ACID BIOSYNTHESIS PROTEIN WCAK"/>
    <property type="match status" value="1"/>
</dbReference>
<sequence length="368" mass="40250">MSKDSVQKVLILWADQYSSNLGVQALAEGTRCLANVIAPGAEIVFRSYGHEEDRRLRLGARTIGSALVGANPELRRWLAQFDLVIDTGAGDSFADLYGIRRLAEMSALRKLISNVGVPFIMGPQTVGPFQHWISRVLARESVRGASAVIARDSTSAERASSIYEGKIALGSDVVFLLDQPEMGPSLDVVLNVSGLLWNKNPHVDWKFYRESTYRFADAVQSQGRGLALLAHVIDSPSADNDLHAVEGLRGELKGDVEVIWPDCLNTARSVLAGAKVVVASRMHAALNALSTGVPAVAWAYSRKFEPLLSDLGWPHLHDLRSLDPTIVDNTLVVLDELIAGRSEVDLIREKARNRFNRIESHLSVEGVK</sequence>
<feature type="domain" description="Polysaccharide pyruvyl transferase" evidence="1">
    <location>
        <begin position="38"/>
        <end position="301"/>
    </location>
</feature>
<dbReference type="Pfam" id="PF04230">
    <property type="entry name" value="PS_pyruv_trans"/>
    <property type="match status" value="1"/>
</dbReference>
<dbReference type="InterPro" id="IPR007345">
    <property type="entry name" value="Polysacch_pyruvyl_Trfase"/>
</dbReference>
<name>A0A2S2C013_9NOCA</name>
<dbReference type="KEGG" id="roz:CBI38_24175"/>
<dbReference type="RefSeq" id="WP_109332892.1">
    <property type="nucleotide sequence ID" value="NZ_CP021354.1"/>
</dbReference>
<accession>A0A2S2C013</accession>
<dbReference type="PANTHER" id="PTHR36836:SF1">
    <property type="entry name" value="COLANIC ACID BIOSYNTHESIS PROTEIN WCAK"/>
    <property type="match status" value="1"/>
</dbReference>
<protein>
    <recommendedName>
        <fullName evidence="1">Polysaccharide pyruvyl transferase domain-containing protein</fullName>
    </recommendedName>
</protein>
<reference evidence="2 3" key="1">
    <citation type="submission" date="2017-05" db="EMBL/GenBank/DDBJ databases">
        <title>Isolation of Rhodococcus sp. S2-17 biodegrading of BP-3.</title>
        <authorList>
            <person name="Lee Y."/>
            <person name="Kim K.H."/>
            <person name="Chun B.H."/>
            <person name="Jung H.S."/>
            <person name="Jeon C.O."/>
        </authorList>
    </citation>
    <scope>NUCLEOTIDE SEQUENCE [LARGE SCALE GENOMIC DNA]</scope>
    <source>
        <strain evidence="2 3">S2-17</strain>
    </source>
</reference>